<feature type="domain" description="SH3" evidence="4">
    <location>
        <begin position="80"/>
        <end position="139"/>
    </location>
</feature>
<dbReference type="PROSITE" id="PS50002">
    <property type="entry name" value="SH3"/>
    <property type="match status" value="1"/>
</dbReference>
<dbReference type="PANTHER" id="PTHR47174:SF2">
    <property type="entry name" value="SH3 DOMAIN SIGNALLING PROTEIN (AFU_ORTHOLOGUE AFUA_5G07670)"/>
    <property type="match status" value="1"/>
</dbReference>
<feature type="region of interest" description="Disordered" evidence="3">
    <location>
        <begin position="48"/>
        <end position="74"/>
    </location>
</feature>
<keyword evidence="1 2" id="KW-0728">SH3 domain</keyword>
<dbReference type="GO" id="GO:0097320">
    <property type="term" value="P:plasma membrane tubulation"/>
    <property type="evidence" value="ECO:0007669"/>
    <property type="project" value="TreeGrafter"/>
</dbReference>
<dbReference type="InterPro" id="IPR036028">
    <property type="entry name" value="SH3-like_dom_sf"/>
</dbReference>
<accession>A0A8H3A124</accession>
<dbReference type="GO" id="GO:0031097">
    <property type="term" value="C:medial cortex"/>
    <property type="evidence" value="ECO:0007669"/>
    <property type="project" value="TreeGrafter"/>
</dbReference>
<dbReference type="GO" id="GO:0043332">
    <property type="term" value="C:mating projection tip"/>
    <property type="evidence" value="ECO:0007669"/>
    <property type="project" value="TreeGrafter"/>
</dbReference>
<feature type="compositionally biased region" description="Polar residues" evidence="3">
    <location>
        <begin position="48"/>
        <end position="57"/>
    </location>
</feature>
<dbReference type="Gene3D" id="2.30.30.40">
    <property type="entry name" value="SH3 Domains"/>
    <property type="match status" value="1"/>
</dbReference>
<dbReference type="SUPFAM" id="SSF50044">
    <property type="entry name" value="SH3-domain"/>
    <property type="match status" value="1"/>
</dbReference>
<dbReference type="Pfam" id="PF00018">
    <property type="entry name" value="SH3_1"/>
    <property type="match status" value="1"/>
</dbReference>
<gene>
    <name evidence="5" type="ORF">RDB_LOCUS7789</name>
</gene>
<dbReference type="AlphaFoldDB" id="A0A8H3A124"/>
<evidence type="ECO:0000256" key="3">
    <source>
        <dbReference type="SAM" id="MobiDB-lite"/>
    </source>
</evidence>
<dbReference type="SMART" id="SM00326">
    <property type="entry name" value="SH3"/>
    <property type="match status" value="1"/>
</dbReference>
<evidence type="ECO:0000313" key="6">
    <source>
        <dbReference type="Proteomes" id="UP000663826"/>
    </source>
</evidence>
<evidence type="ECO:0000313" key="5">
    <source>
        <dbReference type="EMBL" id="CAE6352437.1"/>
    </source>
</evidence>
<organism evidence="5 6">
    <name type="scientific">Rhizoctonia solani</name>
    <dbReference type="NCBI Taxonomy" id="456999"/>
    <lineage>
        <taxon>Eukaryota</taxon>
        <taxon>Fungi</taxon>
        <taxon>Dikarya</taxon>
        <taxon>Basidiomycota</taxon>
        <taxon>Agaricomycotina</taxon>
        <taxon>Agaricomycetes</taxon>
        <taxon>Cantharellales</taxon>
        <taxon>Ceratobasidiaceae</taxon>
        <taxon>Rhizoctonia</taxon>
    </lineage>
</organism>
<proteinExistence type="predicted"/>
<reference evidence="5" key="1">
    <citation type="submission" date="2021-01" db="EMBL/GenBank/DDBJ databases">
        <authorList>
            <person name="Kaushik A."/>
        </authorList>
    </citation>
    <scope>NUCLEOTIDE SEQUENCE</scope>
    <source>
        <strain evidence="5">AG1-1B</strain>
    </source>
</reference>
<dbReference type="PRINTS" id="PR01887">
    <property type="entry name" value="SPECTRNALPHA"/>
</dbReference>
<name>A0A8H3A124_9AGAM</name>
<dbReference type="EMBL" id="CAJMWQ010000303">
    <property type="protein sequence ID" value="CAE6352437.1"/>
    <property type="molecule type" value="Genomic_DNA"/>
</dbReference>
<dbReference type="GO" id="GO:0008289">
    <property type="term" value="F:lipid binding"/>
    <property type="evidence" value="ECO:0007669"/>
    <property type="project" value="TreeGrafter"/>
</dbReference>
<protein>
    <recommendedName>
        <fullName evidence="4">SH3 domain-containing protein</fullName>
    </recommendedName>
</protein>
<dbReference type="GO" id="GO:1990528">
    <property type="term" value="C:Rvs161p-Rvs167p complex"/>
    <property type="evidence" value="ECO:0007669"/>
    <property type="project" value="TreeGrafter"/>
</dbReference>
<dbReference type="CDD" id="cd00174">
    <property type="entry name" value="SH3"/>
    <property type="match status" value="1"/>
</dbReference>
<dbReference type="Proteomes" id="UP000663826">
    <property type="component" value="Unassembled WGS sequence"/>
</dbReference>
<evidence type="ECO:0000256" key="2">
    <source>
        <dbReference type="PROSITE-ProRule" id="PRU00192"/>
    </source>
</evidence>
<dbReference type="InterPro" id="IPR046982">
    <property type="entry name" value="BIN3/RVS161-like"/>
</dbReference>
<dbReference type="GO" id="GO:0030479">
    <property type="term" value="C:actin cortical patch"/>
    <property type="evidence" value="ECO:0007669"/>
    <property type="project" value="TreeGrafter"/>
</dbReference>
<dbReference type="FunFam" id="2.30.30.40:FF:000072">
    <property type="entry name" value="Unconventional Myosin IB"/>
    <property type="match status" value="1"/>
</dbReference>
<dbReference type="PANTHER" id="PTHR47174">
    <property type="entry name" value="BRIDGING INTEGRATOR 3"/>
    <property type="match status" value="1"/>
</dbReference>
<evidence type="ECO:0000259" key="4">
    <source>
        <dbReference type="PROSITE" id="PS50002"/>
    </source>
</evidence>
<dbReference type="InterPro" id="IPR001452">
    <property type="entry name" value="SH3_domain"/>
</dbReference>
<dbReference type="GO" id="GO:0006897">
    <property type="term" value="P:endocytosis"/>
    <property type="evidence" value="ECO:0007669"/>
    <property type="project" value="InterPro"/>
</dbReference>
<comment type="caution">
    <text evidence="5">The sequence shown here is derived from an EMBL/GenBank/DDBJ whole genome shotgun (WGS) entry which is preliminary data.</text>
</comment>
<sequence length="220" mass="23220">MADLTAHVVTHILDRVRSDITLLGSVGCIAGEDLEIILAKLPATITVSDPSATSESPISLPGTTRRPPPPTPPSRYLNATQPQMAEAKWDYNSDDPADLAFRQGDMIEILEETSPDWWKGRLNGREGLVPSNRCAKVEPAIENTSASPTASRRFLSTHGASNTFSAATGLNKIGLTAPSADPEKKDKYSKLKSTMAHSAASGVGTGAGVAIGGRLARAIF</sequence>
<dbReference type="PRINTS" id="PR00452">
    <property type="entry name" value="SH3DOMAIN"/>
</dbReference>
<dbReference type="GO" id="GO:0051666">
    <property type="term" value="P:actin cortical patch localization"/>
    <property type="evidence" value="ECO:0007669"/>
    <property type="project" value="InterPro"/>
</dbReference>
<evidence type="ECO:0000256" key="1">
    <source>
        <dbReference type="ARBA" id="ARBA00022443"/>
    </source>
</evidence>